<dbReference type="CDD" id="cd03392">
    <property type="entry name" value="PAP2_like_2"/>
    <property type="match status" value="1"/>
</dbReference>
<evidence type="ECO:0000313" key="4">
    <source>
        <dbReference type="Proteomes" id="UP000681340"/>
    </source>
</evidence>
<sequence length="231" mass="24737">MKLGKRLTTASALALLGLVPFALIAALVAGGWSPLHDLDRTVTNSLHTWALGHPHWTGANIWLTNIFAPMPLRAAALFLVIWLLRRRAKRLALWAATTMAVGGILGVLLKLLVGRHRPDLLEPVARATGYSFPSGHALNAALAAGVFVLVLLPVAQGAMRWVLWCSAIAVTVLCGLSRVVLGVHWTSDVVAGWLLGIAVVAVTAAAFPRLRPERVVEEGLEPELAHARPPR</sequence>
<dbReference type="SUPFAM" id="SSF48317">
    <property type="entry name" value="Acid phosphatase/Vanadium-dependent haloperoxidase"/>
    <property type="match status" value="1"/>
</dbReference>
<keyword evidence="4" id="KW-1185">Reference proteome</keyword>
<feature type="transmembrane region" description="Helical" evidence="1">
    <location>
        <begin position="189"/>
        <end position="207"/>
    </location>
</feature>
<keyword evidence="1" id="KW-0472">Membrane</keyword>
<dbReference type="Pfam" id="PF01569">
    <property type="entry name" value="PAP2"/>
    <property type="match status" value="1"/>
</dbReference>
<proteinExistence type="predicted"/>
<dbReference type="AlphaFoldDB" id="A0A919S2D7"/>
<dbReference type="InterPro" id="IPR000326">
    <property type="entry name" value="PAP2/HPO"/>
</dbReference>
<gene>
    <name evidence="3" type="ORF">Aau02nite_01220</name>
</gene>
<protein>
    <submittedName>
        <fullName evidence="3">Phosphatase PAP2 family protein</fullName>
    </submittedName>
</protein>
<evidence type="ECO:0000313" key="3">
    <source>
        <dbReference type="EMBL" id="GIM62999.1"/>
    </source>
</evidence>
<dbReference type="PANTHER" id="PTHR14969">
    <property type="entry name" value="SPHINGOSINE-1-PHOSPHATE PHOSPHOHYDROLASE"/>
    <property type="match status" value="1"/>
</dbReference>
<dbReference type="SMART" id="SM00014">
    <property type="entry name" value="acidPPc"/>
    <property type="match status" value="1"/>
</dbReference>
<name>A0A919S2D7_9ACTN</name>
<organism evidence="3 4">
    <name type="scientific">Actinoplanes auranticolor</name>
    <dbReference type="NCBI Taxonomy" id="47988"/>
    <lineage>
        <taxon>Bacteria</taxon>
        <taxon>Bacillati</taxon>
        <taxon>Actinomycetota</taxon>
        <taxon>Actinomycetes</taxon>
        <taxon>Micromonosporales</taxon>
        <taxon>Micromonosporaceae</taxon>
        <taxon>Actinoplanes</taxon>
    </lineage>
</organism>
<feature type="domain" description="Phosphatidic acid phosphatase type 2/haloperoxidase" evidence="2">
    <location>
        <begin position="91"/>
        <end position="204"/>
    </location>
</feature>
<dbReference type="EMBL" id="BOQL01000001">
    <property type="protein sequence ID" value="GIM62999.1"/>
    <property type="molecule type" value="Genomic_DNA"/>
</dbReference>
<feature type="transmembrane region" description="Helical" evidence="1">
    <location>
        <begin position="133"/>
        <end position="154"/>
    </location>
</feature>
<keyword evidence="1" id="KW-1133">Transmembrane helix</keyword>
<dbReference type="Gene3D" id="1.20.144.10">
    <property type="entry name" value="Phosphatidic acid phosphatase type 2/haloperoxidase"/>
    <property type="match status" value="2"/>
</dbReference>
<evidence type="ECO:0000259" key="2">
    <source>
        <dbReference type="SMART" id="SM00014"/>
    </source>
</evidence>
<evidence type="ECO:0000256" key="1">
    <source>
        <dbReference type="SAM" id="Phobius"/>
    </source>
</evidence>
<comment type="caution">
    <text evidence="3">The sequence shown here is derived from an EMBL/GenBank/DDBJ whole genome shotgun (WGS) entry which is preliminary data.</text>
</comment>
<dbReference type="RefSeq" id="WP_212986279.1">
    <property type="nucleotide sequence ID" value="NZ_BAABEA010000029.1"/>
</dbReference>
<feature type="transmembrane region" description="Helical" evidence="1">
    <location>
        <begin position="61"/>
        <end position="84"/>
    </location>
</feature>
<keyword evidence="1" id="KW-0812">Transmembrane</keyword>
<dbReference type="InterPro" id="IPR036938">
    <property type="entry name" value="PAP2/HPO_sf"/>
</dbReference>
<feature type="transmembrane region" description="Helical" evidence="1">
    <location>
        <begin position="91"/>
        <end position="113"/>
    </location>
</feature>
<accession>A0A919S2D7</accession>
<dbReference type="Proteomes" id="UP000681340">
    <property type="component" value="Unassembled WGS sequence"/>
</dbReference>
<dbReference type="PANTHER" id="PTHR14969:SF13">
    <property type="entry name" value="AT30094P"/>
    <property type="match status" value="1"/>
</dbReference>
<feature type="transmembrane region" description="Helical" evidence="1">
    <location>
        <begin position="161"/>
        <end position="183"/>
    </location>
</feature>
<feature type="transmembrane region" description="Helical" evidence="1">
    <location>
        <begin position="12"/>
        <end position="32"/>
    </location>
</feature>
<reference evidence="3" key="1">
    <citation type="submission" date="2021-03" db="EMBL/GenBank/DDBJ databases">
        <title>Whole genome shotgun sequence of Actinoplanes auranticolor NBRC 12245.</title>
        <authorList>
            <person name="Komaki H."/>
            <person name="Tamura T."/>
        </authorList>
    </citation>
    <scope>NUCLEOTIDE SEQUENCE</scope>
    <source>
        <strain evidence="3">NBRC 12245</strain>
    </source>
</reference>